<dbReference type="RefSeq" id="WP_068914017.1">
    <property type="nucleotide sequence ID" value="NZ_MBEW02000022.1"/>
</dbReference>
<evidence type="ECO:0000313" key="2">
    <source>
        <dbReference type="Proteomes" id="UP000093352"/>
    </source>
</evidence>
<name>A0A371IJP0_9FIRM</name>
<sequence length="146" mass="16872">MKKTLKFGEKEITFSSNANLSYIFKNQFGYDLVQKAIPLISEIIRGISPYAKFEKNEMTFDNLDLENLADIVEQLNSLEITEIMNIIWAMAKANDSEIKEPELFFADIEDFDIIDSIKELAPIFINSFVSKKKLMKMFPKLEQTTV</sequence>
<dbReference type="AlphaFoldDB" id="A0A371IJP0"/>
<proteinExistence type="predicted"/>
<gene>
    <name evidence="1" type="ORF">BBG48_008465</name>
</gene>
<comment type="caution">
    <text evidence="1">The sequence shown here is derived from an EMBL/GenBank/DDBJ whole genome shotgun (WGS) entry which is preliminary data.</text>
</comment>
<dbReference type="STRING" id="1871336.BBG48_05290"/>
<evidence type="ECO:0000313" key="1">
    <source>
        <dbReference type="EMBL" id="RDY20708.1"/>
    </source>
</evidence>
<accession>A0A371IJP0</accession>
<organism evidence="1 2">
    <name type="scientific">Criibacterium bergeronii</name>
    <dbReference type="NCBI Taxonomy" id="1871336"/>
    <lineage>
        <taxon>Bacteria</taxon>
        <taxon>Bacillati</taxon>
        <taxon>Bacillota</taxon>
        <taxon>Clostridia</taxon>
        <taxon>Peptostreptococcales</taxon>
        <taxon>Filifactoraceae</taxon>
        <taxon>Criibacterium</taxon>
    </lineage>
</organism>
<dbReference type="Proteomes" id="UP000093352">
    <property type="component" value="Unassembled WGS sequence"/>
</dbReference>
<dbReference type="EMBL" id="MBEW02000022">
    <property type="protein sequence ID" value="RDY20708.1"/>
    <property type="molecule type" value="Genomic_DNA"/>
</dbReference>
<protein>
    <submittedName>
        <fullName evidence="1">Uncharacterized protein</fullName>
    </submittedName>
</protein>
<keyword evidence="2" id="KW-1185">Reference proteome</keyword>
<reference evidence="1 2" key="1">
    <citation type="journal article" date="2016" name="Genome Announc.">
        <title>Draft Genome Sequence of Criibacterium bergeronii gen. nov., sp. nov., Strain CCRI-22567T, Isolated from a Vaginal Sample from a Woman with Bacterial Vaginosis.</title>
        <authorList>
            <person name="Maheux A.F."/>
            <person name="Berube E."/>
            <person name="Boudreau D.K."/>
            <person name="Raymond F."/>
            <person name="Corbeil J."/>
            <person name="Roy P.H."/>
            <person name="Boissinot M."/>
            <person name="Omar R.F."/>
        </authorList>
    </citation>
    <scope>NUCLEOTIDE SEQUENCE [LARGE SCALE GENOMIC DNA]</scope>
    <source>
        <strain evidence="1 2">CCRI-22567</strain>
    </source>
</reference>